<feature type="region of interest" description="Disordered" evidence="1">
    <location>
        <begin position="52"/>
        <end position="74"/>
    </location>
</feature>
<dbReference type="SUPFAM" id="SSF52540">
    <property type="entry name" value="P-loop containing nucleoside triphosphate hydrolases"/>
    <property type="match status" value="1"/>
</dbReference>
<dbReference type="EMBL" id="CAKKNE010000003">
    <property type="protein sequence ID" value="CAH0371380.1"/>
    <property type="molecule type" value="Genomic_DNA"/>
</dbReference>
<reference evidence="2" key="1">
    <citation type="submission" date="2021-01" db="EMBL/GenBank/DDBJ databases">
        <authorList>
            <person name="Corre E."/>
            <person name="Pelletier E."/>
            <person name="Niang G."/>
            <person name="Scheremetjew M."/>
            <person name="Finn R."/>
            <person name="Kale V."/>
            <person name="Holt S."/>
            <person name="Cochrane G."/>
            <person name="Meng A."/>
            <person name="Brown T."/>
            <person name="Cohen L."/>
        </authorList>
    </citation>
    <scope>NUCLEOTIDE SEQUENCE</scope>
    <source>
        <strain evidence="2">CCMP1756</strain>
    </source>
</reference>
<evidence type="ECO:0000313" key="2">
    <source>
        <dbReference type="EMBL" id="CAE0694140.1"/>
    </source>
</evidence>
<dbReference type="OrthoDB" id="10656049at2759"/>
<dbReference type="EMBL" id="HBIW01011196">
    <property type="protein sequence ID" value="CAE0694140.1"/>
    <property type="molecule type" value="Transcribed_RNA"/>
</dbReference>
<accession>A0A7S3ZU84</accession>
<evidence type="ECO:0000256" key="1">
    <source>
        <dbReference type="SAM" id="MobiDB-lite"/>
    </source>
</evidence>
<keyword evidence="4" id="KW-1185">Reference proteome</keyword>
<name>A0A7S3ZU84_9STRA</name>
<gene>
    <name evidence="2" type="ORF">PCAL00307_LOCUS9576</name>
    <name evidence="3" type="ORF">PECAL_3P13190</name>
</gene>
<organism evidence="2">
    <name type="scientific">Pelagomonas calceolata</name>
    <dbReference type="NCBI Taxonomy" id="35677"/>
    <lineage>
        <taxon>Eukaryota</taxon>
        <taxon>Sar</taxon>
        <taxon>Stramenopiles</taxon>
        <taxon>Ochrophyta</taxon>
        <taxon>Pelagophyceae</taxon>
        <taxon>Pelagomonadales</taxon>
        <taxon>Pelagomonadaceae</taxon>
        <taxon>Pelagomonas</taxon>
    </lineage>
</organism>
<sequence>MPRQLGGTAMRPRPRANRCATLCWLLLATAFGALLSNSWATFRELTTHEPWARPAPAPTPQPTIPMTPQPTPGTQAAALRAKLDWVASANTAAVRSRDAEIASLREKVRSALAKASEPKVDDAELAKLRKDNAELGKLRDELAALKRKHVDRKKKQRHTSINVTRLAPRLSDKKLGSTKCAPSTKAKDLRVLVAGLSRSGSTWQFNALRELVKEASGVEPSTAHADADSALFDVCLATPPCLLKTHRFVPRLLPKVDFVFSSHRDLRDVLLSSMQMFGSCLGFGPEALHSRDRKSTAAAHDVAPRFQQYAKWARYACYDMRYETMFADRSGEVSRLAKALQIDISKTQASQIVKAVEQLKKATSNGTWDSTSGFSSEHVHESTSSPGAFSRAETLVQVALKLPSCPVAAAFDFVDRGFGTWQGAHGYASRTGDAYTASLTGDRFPRLAHVFFSDTKGAAVALLKARDAARTHDDVHISLVDAIDDARKRFDYACKADKDLASLLKCAPPSSDYVFLVAPGVQLNASTYASLRDKVVDERRPLAKGWAFGASQRVDALLLPSRWASLLEPMVELRGDHLAVLATAAAHLGKVVYDEVLLGLINDETVVQSSSKKRLAAAEASTRGMGRLLKSNHFARCCCSTGPAPAEVSGEWLWDAERIELERCGLAHLPLLKKRDVHEVVKTWCEHAAVAVAANSTLRRRNRAVRVDEACTVIQHSVPSTRACAKGQIQAGEPSGVFVQEPPRRILLVRDAPLRHLEGADARILRLVEWLCGRGHRVTLATRGRALKYVGSGDQPPASAKLWFRRRLDLDACSVDVKTDDEGLTRVLAPSALDAAAFDLALLEVNFDVRFGDRPAAHVALERFRASRRRPKLVALLSDSLHYRQEVAAGAPRASAAAVYGYERLLYAHPSVTAVIAGDAALLPSFRALQVRARPNATHHPPVVFASYRTDVDSEGLVGGADAHKHVASYSSRKDVLVMLGPGRGHRQALSQLLGRWRGRRLVVTGNDEWREVVEEHCASERGIAAASAPDEPEPASLAALADVRRAAPTPQPTRGACSVSYVSLPLVALEGPSPLQAAKAELSKLMAAAYVVIAPAGSTGCFLALEHGLPVAAPLNSTCGGLVVTTGNGASPLTFFDDNADSLTKALSYDETTWGVAARAALEVSLKLASSTDWLRDATLRGLLKGSNGDDACAALHPEPSPIDAALDASLLDALRSAVLLDDVM</sequence>
<dbReference type="SUPFAM" id="SSF53756">
    <property type="entry name" value="UDP-Glycosyltransferase/glycogen phosphorylase"/>
    <property type="match status" value="1"/>
</dbReference>
<feature type="compositionally biased region" description="Pro residues" evidence="1">
    <location>
        <begin position="53"/>
        <end position="71"/>
    </location>
</feature>
<proteinExistence type="predicted"/>
<evidence type="ECO:0000313" key="3">
    <source>
        <dbReference type="EMBL" id="CAH0371380.1"/>
    </source>
</evidence>
<protein>
    <submittedName>
        <fullName evidence="2">Uncharacterized protein</fullName>
    </submittedName>
</protein>
<reference evidence="3" key="2">
    <citation type="submission" date="2021-11" db="EMBL/GenBank/DDBJ databases">
        <authorList>
            <consortium name="Genoscope - CEA"/>
            <person name="William W."/>
        </authorList>
    </citation>
    <scope>NUCLEOTIDE SEQUENCE</scope>
</reference>
<dbReference type="Gene3D" id="3.40.50.300">
    <property type="entry name" value="P-loop containing nucleotide triphosphate hydrolases"/>
    <property type="match status" value="1"/>
</dbReference>
<dbReference type="AlphaFoldDB" id="A0A7S3ZU84"/>
<dbReference type="InterPro" id="IPR027417">
    <property type="entry name" value="P-loop_NTPase"/>
</dbReference>
<evidence type="ECO:0000313" key="4">
    <source>
        <dbReference type="Proteomes" id="UP000789595"/>
    </source>
</evidence>
<dbReference type="Proteomes" id="UP000789595">
    <property type="component" value="Unassembled WGS sequence"/>
</dbReference>